<evidence type="ECO:0000256" key="6">
    <source>
        <dbReference type="ARBA" id="ARBA00023136"/>
    </source>
</evidence>
<proteinExistence type="inferred from homology"/>
<dbReference type="Proteomes" id="UP000186019">
    <property type="component" value="Unassembled WGS sequence"/>
</dbReference>
<dbReference type="PANTHER" id="PTHR30558:SF3">
    <property type="entry name" value="BIOPOLYMER TRANSPORT PROTEIN EXBD-RELATED"/>
    <property type="match status" value="1"/>
</dbReference>
<evidence type="ECO:0000256" key="4">
    <source>
        <dbReference type="ARBA" id="ARBA00022692"/>
    </source>
</evidence>
<dbReference type="PANTHER" id="PTHR30558">
    <property type="entry name" value="EXBD MEMBRANE COMPONENT OF PMF-DRIVEN MACROMOLECULE IMPORT SYSTEM"/>
    <property type="match status" value="1"/>
</dbReference>
<evidence type="ECO:0000313" key="8">
    <source>
        <dbReference type="EMBL" id="SIR95185.1"/>
    </source>
</evidence>
<evidence type="ECO:0000256" key="3">
    <source>
        <dbReference type="ARBA" id="ARBA00022475"/>
    </source>
</evidence>
<gene>
    <name evidence="8" type="ORF">SAMN05421666_0738</name>
</gene>
<dbReference type="Pfam" id="PF02472">
    <property type="entry name" value="ExbD"/>
    <property type="match status" value="1"/>
</dbReference>
<name>A0A1N7F4N2_9RHOB</name>
<evidence type="ECO:0000256" key="7">
    <source>
        <dbReference type="RuleBase" id="RU003879"/>
    </source>
</evidence>
<evidence type="ECO:0000256" key="5">
    <source>
        <dbReference type="ARBA" id="ARBA00022989"/>
    </source>
</evidence>
<dbReference type="STRING" id="573024.SAMN05216208_1397"/>
<comment type="similarity">
    <text evidence="2 7">Belongs to the ExbD/TolR family.</text>
</comment>
<keyword evidence="6" id="KW-0472">Membrane</keyword>
<evidence type="ECO:0000256" key="2">
    <source>
        <dbReference type="ARBA" id="ARBA00005811"/>
    </source>
</evidence>
<keyword evidence="7" id="KW-0813">Transport</keyword>
<accession>A0A1N7F4N2</accession>
<dbReference type="GO" id="GO:0015031">
    <property type="term" value="P:protein transport"/>
    <property type="evidence" value="ECO:0007669"/>
    <property type="project" value="UniProtKB-KW"/>
</dbReference>
<dbReference type="GO" id="GO:0022857">
    <property type="term" value="F:transmembrane transporter activity"/>
    <property type="evidence" value="ECO:0007669"/>
    <property type="project" value="InterPro"/>
</dbReference>
<organism evidence="8 9">
    <name type="scientific">Roseovarius nanhaiticus</name>
    <dbReference type="NCBI Taxonomy" id="573024"/>
    <lineage>
        <taxon>Bacteria</taxon>
        <taxon>Pseudomonadati</taxon>
        <taxon>Pseudomonadota</taxon>
        <taxon>Alphaproteobacteria</taxon>
        <taxon>Rhodobacterales</taxon>
        <taxon>Roseobacteraceae</taxon>
        <taxon>Roseovarius</taxon>
    </lineage>
</organism>
<dbReference type="GO" id="GO:0005886">
    <property type="term" value="C:plasma membrane"/>
    <property type="evidence" value="ECO:0007669"/>
    <property type="project" value="UniProtKB-SubCell"/>
</dbReference>
<comment type="subcellular location">
    <subcellularLocation>
        <location evidence="1">Cell membrane</location>
        <topology evidence="1">Single-pass membrane protein</topology>
    </subcellularLocation>
    <subcellularLocation>
        <location evidence="7">Cell membrane</location>
        <topology evidence="7">Single-pass type II membrane protein</topology>
    </subcellularLocation>
</comment>
<evidence type="ECO:0000313" key="9">
    <source>
        <dbReference type="Proteomes" id="UP000186019"/>
    </source>
</evidence>
<reference evidence="8 9" key="1">
    <citation type="submission" date="2017-01" db="EMBL/GenBank/DDBJ databases">
        <authorList>
            <person name="Mah S.A."/>
            <person name="Swanson W.J."/>
            <person name="Moy G.W."/>
            <person name="Vacquier V.D."/>
        </authorList>
    </citation>
    <scope>NUCLEOTIDE SEQUENCE [LARGE SCALE GENOMIC DNA]</scope>
    <source>
        <strain evidence="8 9">DSM 29590</strain>
    </source>
</reference>
<evidence type="ECO:0000256" key="1">
    <source>
        <dbReference type="ARBA" id="ARBA00004162"/>
    </source>
</evidence>
<keyword evidence="4 7" id="KW-0812">Transmembrane</keyword>
<keyword evidence="3" id="KW-1003">Cell membrane</keyword>
<dbReference type="AlphaFoldDB" id="A0A1N7F4N2"/>
<sequence length="122" mass="12551">MTSLIDVIFLLLLFFMLSSTFSKFSEIELTAGGSAPGGAAETPPLFLRLGQDDLSLNGQTTSLGALQTALGQSGPASVADDRPRTVLVSLGQDVTAQRLTDLLGALRGTEGISPLILGGSSE</sequence>
<keyword evidence="7" id="KW-0653">Protein transport</keyword>
<protein>
    <submittedName>
        <fullName evidence="8">Outer membrane transport energization protein ExbD</fullName>
    </submittedName>
</protein>
<keyword evidence="5" id="KW-1133">Transmembrane helix</keyword>
<keyword evidence="9" id="KW-1185">Reference proteome</keyword>
<dbReference type="EMBL" id="FTNV01000001">
    <property type="protein sequence ID" value="SIR95185.1"/>
    <property type="molecule type" value="Genomic_DNA"/>
</dbReference>
<dbReference type="InterPro" id="IPR003400">
    <property type="entry name" value="ExbD"/>
</dbReference>